<proteinExistence type="predicted"/>
<comment type="caution">
    <text evidence="2">The sequence shown here is derived from an EMBL/GenBank/DDBJ whole genome shotgun (WGS) entry which is preliminary data.</text>
</comment>
<protein>
    <submittedName>
        <fullName evidence="2">Uncharacterized protein</fullName>
    </submittedName>
</protein>
<dbReference type="EMBL" id="BGZK01002499">
    <property type="protein sequence ID" value="GBP94393.1"/>
    <property type="molecule type" value="Genomic_DNA"/>
</dbReference>
<reference evidence="2 3" key="1">
    <citation type="journal article" date="2019" name="Commun. Biol.">
        <title>The bagworm genome reveals a unique fibroin gene that provides high tensile strength.</title>
        <authorList>
            <person name="Kono N."/>
            <person name="Nakamura H."/>
            <person name="Ohtoshi R."/>
            <person name="Tomita M."/>
            <person name="Numata K."/>
            <person name="Arakawa K."/>
        </authorList>
    </citation>
    <scope>NUCLEOTIDE SEQUENCE [LARGE SCALE GENOMIC DNA]</scope>
</reference>
<keyword evidence="3" id="KW-1185">Reference proteome</keyword>
<gene>
    <name evidence="2" type="ORF">EVAR_35370_1</name>
</gene>
<evidence type="ECO:0000313" key="2">
    <source>
        <dbReference type="EMBL" id="GBP94393.1"/>
    </source>
</evidence>
<name>A0A4C2A569_EUMVA</name>
<evidence type="ECO:0000256" key="1">
    <source>
        <dbReference type="SAM" id="MobiDB-lite"/>
    </source>
</evidence>
<sequence length="149" mass="16527">MQMNFYSSHETGHLDKNDKNVSNNLFAAKKTRIISEARPPTPEANVTGRMSVDPQRDRWPNLMSPTYRVRTRPTKAINDTCVDEHLLIIVESSAVVILRTTKGIGLKESRAGRAPHSAEPASFDRTDFPYCFLWGSGGETGEADECTGS</sequence>
<evidence type="ECO:0000313" key="3">
    <source>
        <dbReference type="Proteomes" id="UP000299102"/>
    </source>
</evidence>
<feature type="region of interest" description="Disordered" evidence="1">
    <location>
        <begin position="39"/>
        <end position="62"/>
    </location>
</feature>
<dbReference type="Proteomes" id="UP000299102">
    <property type="component" value="Unassembled WGS sequence"/>
</dbReference>
<dbReference type="AlphaFoldDB" id="A0A4C2A569"/>
<organism evidence="2 3">
    <name type="scientific">Eumeta variegata</name>
    <name type="common">Bagworm moth</name>
    <name type="synonym">Eumeta japonica</name>
    <dbReference type="NCBI Taxonomy" id="151549"/>
    <lineage>
        <taxon>Eukaryota</taxon>
        <taxon>Metazoa</taxon>
        <taxon>Ecdysozoa</taxon>
        <taxon>Arthropoda</taxon>
        <taxon>Hexapoda</taxon>
        <taxon>Insecta</taxon>
        <taxon>Pterygota</taxon>
        <taxon>Neoptera</taxon>
        <taxon>Endopterygota</taxon>
        <taxon>Lepidoptera</taxon>
        <taxon>Glossata</taxon>
        <taxon>Ditrysia</taxon>
        <taxon>Tineoidea</taxon>
        <taxon>Psychidae</taxon>
        <taxon>Oiketicinae</taxon>
        <taxon>Eumeta</taxon>
    </lineage>
</organism>
<accession>A0A4C2A569</accession>